<evidence type="ECO:0000256" key="16">
    <source>
        <dbReference type="RuleBase" id="RU000722"/>
    </source>
</evidence>
<evidence type="ECO:0000256" key="6">
    <source>
        <dbReference type="ARBA" id="ARBA00022516"/>
    </source>
</evidence>
<dbReference type="EMBL" id="HBEC01008707">
    <property type="protein sequence ID" value="CAD8283963.1"/>
    <property type="molecule type" value="Transcribed_RNA"/>
</dbReference>
<comment type="subunit">
    <text evidence="15">Complex I is composed of at least 49 different subunits.</text>
</comment>
<evidence type="ECO:0000256" key="14">
    <source>
        <dbReference type="ARBA" id="ARBA00057783"/>
    </source>
</evidence>
<protein>
    <recommendedName>
        <fullName evidence="16">Acyl carrier protein</fullName>
    </recommendedName>
</protein>
<evidence type="ECO:0000256" key="2">
    <source>
        <dbReference type="ARBA" id="ARBA00005194"/>
    </source>
</evidence>
<reference evidence="18" key="1">
    <citation type="submission" date="2021-01" db="EMBL/GenBank/DDBJ databases">
        <authorList>
            <person name="Corre E."/>
            <person name="Pelletier E."/>
            <person name="Niang G."/>
            <person name="Scheremetjew M."/>
            <person name="Finn R."/>
            <person name="Kale V."/>
            <person name="Holt S."/>
            <person name="Cochrane G."/>
            <person name="Meng A."/>
            <person name="Brown T."/>
            <person name="Cohen L."/>
        </authorList>
    </citation>
    <scope>NUCLEOTIDE SEQUENCE</scope>
    <source>
        <strain evidence="18">CCMP219</strain>
    </source>
</reference>
<keyword evidence="9" id="KW-0809">Transit peptide</keyword>
<keyword evidence="5 16" id="KW-0596">Phosphopantetheine</keyword>
<comment type="function">
    <text evidence="14">Carrier of the growing fatty acid chain in fatty acid biosynthesis. May be involved in the synthesis of short and medium chain fatty acids. Accessory and non-catalytic subunit of the mitochondrial membrane respiratory chain NADH dehydrogenase (Complex I), which functions in the transfer of electrons from NADH to the respiratory chain.</text>
</comment>
<comment type="similarity">
    <text evidence="3">Belongs to the acyl carrier protein (ACP) family.</text>
</comment>
<dbReference type="InterPro" id="IPR036736">
    <property type="entry name" value="ACP-like_sf"/>
</dbReference>
<dbReference type="GO" id="GO:0000036">
    <property type="term" value="F:acyl carrier activity"/>
    <property type="evidence" value="ECO:0007669"/>
    <property type="project" value="TreeGrafter"/>
</dbReference>
<keyword evidence="4" id="KW-0813">Transport</keyword>
<organism evidence="18">
    <name type="scientific">Chlamydomonas euryale</name>
    <dbReference type="NCBI Taxonomy" id="1486919"/>
    <lineage>
        <taxon>Eukaryota</taxon>
        <taxon>Viridiplantae</taxon>
        <taxon>Chlorophyta</taxon>
        <taxon>core chlorophytes</taxon>
        <taxon>Chlorophyceae</taxon>
        <taxon>CS clade</taxon>
        <taxon>Chlamydomonadales</taxon>
        <taxon>Chlamydomonadaceae</taxon>
        <taxon>Chlamydomonas</taxon>
    </lineage>
</organism>
<proteinExistence type="inferred from homology"/>
<keyword evidence="13 16" id="KW-0275">Fatty acid biosynthesis</keyword>
<evidence type="ECO:0000256" key="3">
    <source>
        <dbReference type="ARBA" id="ARBA00010930"/>
    </source>
</evidence>
<sequence>MALSSAASALRQAVLANLRVPIGASTTVSSLPTLNAIISRGFAGGFLEKDKVIERVIYVAKHFDKVDPAKVTPEANFEKDLGLDSLDVVELVMALEEEFGVEIPDAEADKITSVGDAVNYVISNPLAK</sequence>
<accession>A0A7R9V3N0</accession>
<dbReference type="Gene3D" id="1.10.1200.10">
    <property type="entry name" value="ACP-like"/>
    <property type="match status" value="1"/>
</dbReference>
<keyword evidence="12" id="KW-0496">Mitochondrion</keyword>
<gene>
    <name evidence="18" type="ORF">CEUR00632_LOCUS3998</name>
</gene>
<dbReference type="NCBIfam" id="NF002148">
    <property type="entry name" value="PRK00982.1-2"/>
    <property type="match status" value="1"/>
</dbReference>
<dbReference type="NCBIfam" id="NF002150">
    <property type="entry name" value="PRK00982.1-4"/>
    <property type="match status" value="1"/>
</dbReference>
<keyword evidence="10" id="KW-0249">Electron transport</keyword>
<dbReference type="InterPro" id="IPR006162">
    <property type="entry name" value="Ppantetheine_attach_site"/>
</dbReference>
<keyword evidence="7" id="KW-0597">Phosphoprotein</keyword>
<evidence type="ECO:0000256" key="1">
    <source>
        <dbReference type="ARBA" id="ARBA00004173"/>
    </source>
</evidence>
<dbReference type="GO" id="GO:0005739">
    <property type="term" value="C:mitochondrion"/>
    <property type="evidence" value="ECO:0007669"/>
    <property type="project" value="UniProtKB-SubCell"/>
</dbReference>
<dbReference type="HAMAP" id="MF_01217">
    <property type="entry name" value="Acyl_carrier"/>
    <property type="match status" value="1"/>
</dbReference>
<dbReference type="InterPro" id="IPR009081">
    <property type="entry name" value="PP-bd_ACP"/>
</dbReference>
<dbReference type="PANTHER" id="PTHR20863">
    <property type="entry name" value="ACYL CARRIER PROTEIN"/>
    <property type="match status" value="1"/>
</dbReference>
<dbReference type="InterPro" id="IPR003231">
    <property type="entry name" value="ACP"/>
</dbReference>
<comment type="subcellular location">
    <subcellularLocation>
        <location evidence="1">Mitochondrion</location>
    </subcellularLocation>
</comment>
<keyword evidence="8" id="KW-0276">Fatty acid metabolism</keyword>
<evidence type="ECO:0000256" key="13">
    <source>
        <dbReference type="ARBA" id="ARBA00023160"/>
    </source>
</evidence>
<dbReference type="FunFam" id="1.10.1200.10:FF:000003">
    <property type="entry name" value="Acyl carrier protein"/>
    <property type="match status" value="1"/>
</dbReference>
<evidence type="ECO:0000256" key="15">
    <source>
        <dbReference type="ARBA" id="ARBA00063067"/>
    </source>
</evidence>
<name>A0A7R9V3N0_9CHLO</name>
<evidence type="ECO:0000256" key="11">
    <source>
        <dbReference type="ARBA" id="ARBA00023098"/>
    </source>
</evidence>
<dbReference type="PROSITE" id="PS00012">
    <property type="entry name" value="PHOSPHOPANTETHEINE"/>
    <property type="match status" value="1"/>
</dbReference>
<dbReference type="InterPro" id="IPR020806">
    <property type="entry name" value="PKS_PP-bd"/>
</dbReference>
<dbReference type="NCBIfam" id="TIGR00517">
    <property type="entry name" value="acyl_carrier"/>
    <property type="match status" value="1"/>
</dbReference>
<keyword evidence="11" id="KW-0443">Lipid metabolism</keyword>
<evidence type="ECO:0000256" key="8">
    <source>
        <dbReference type="ARBA" id="ARBA00022832"/>
    </source>
</evidence>
<evidence type="ECO:0000313" key="18">
    <source>
        <dbReference type="EMBL" id="CAD8283963.1"/>
    </source>
</evidence>
<dbReference type="AlphaFoldDB" id="A0A7R9V3N0"/>
<evidence type="ECO:0000256" key="10">
    <source>
        <dbReference type="ARBA" id="ARBA00022982"/>
    </source>
</evidence>
<evidence type="ECO:0000256" key="9">
    <source>
        <dbReference type="ARBA" id="ARBA00022946"/>
    </source>
</evidence>
<evidence type="ECO:0000256" key="7">
    <source>
        <dbReference type="ARBA" id="ARBA00022553"/>
    </source>
</evidence>
<dbReference type="Pfam" id="PF00550">
    <property type="entry name" value="PP-binding"/>
    <property type="match status" value="1"/>
</dbReference>
<keyword evidence="6 16" id="KW-0444">Lipid biosynthesis</keyword>
<dbReference type="GO" id="GO:0000035">
    <property type="term" value="F:acyl binding"/>
    <property type="evidence" value="ECO:0007669"/>
    <property type="project" value="TreeGrafter"/>
</dbReference>
<dbReference type="GO" id="GO:0031177">
    <property type="term" value="F:phosphopantetheine binding"/>
    <property type="evidence" value="ECO:0007669"/>
    <property type="project" value="InterPro"/>
</dbReference>
<evidence type="ECO:0000256" key="4">
    <source>
        <dbReference type="ARBA" id="ARBA00022448"/>
    </source>
</evidence>
<dbReference type="SUPFAM" id="SSF47336">
    <property type="entry name" value="ACP-like"/>
    <property type="match status" value="1"/>
</dbReference>
<dbReference type="PROSITE" id="PS50075">
    <property type="entry name" value="CARRIER"/>
    <property type="match status" value="1"/>
</dbReference>
<dbReference type="PANTHER" id="PTHR20863:SF28">
    <property type="entry name" value="ACYL CARRIER PROTEIN, MITOCHONDRIAL"/>
    <property type="match status" value="1"/>
</dbReference>
<evidence type="ECO:0000259" key="17">
    <source>
        <dbReference type="PROSITE" id="PS50075"/>
    </source>
</evidence>
<evidence type="ECO:0000256" key="12">
    <source>
        <dbReference type="ARBA" id="ARBA00023128"/>
    </source>
</evidence>
<feature type="domain" description="Carrier" evidence="17">
    <location>
        <begin position="50"/>
        <end position="125"/>
    </location>
</feature>
<evidence type="ECO:0000256" key="5">
    <source>
        <dbReference type="ARBA" id="ARBA00022450"/>
    </source>
</evidence>
<comment type="pathway">
    <text evidence="2">Lipid metabolism; fatty acid biosynthesis.</text>
</comment>
<dbReference type="SMART" id="SM00823">
    <property type="entry name" value="PKS_PP"/>
    <property type="match status" value="1"/>
</dbReference>